<keyword evidence="2" id="KW-0456">Lyase</keyword>
<organism evidence="3 4">
    <name type="scientific">Candidatus Viridilinea halotolerans</name>
    <dbReference type="NCBI Taxonomy" id="2491704"/>
    <lineage>
        <taxon>Bacteria</taxon>
        <taxon>Bacillati</taxon>
        <taxon>Chloroflexota</taxon>
        <taxon>Chloroflexia</taxon>
        <taxon>Chloroflexales</taxon>
        <taxon>Chloroflexineae</taxon>
        <taxon>Oscillochloridaceae</taxon>
        <taxon>Candidatus Viridilinea</taxon>
    </lineage>
</organism>
<dbReference type="PANTHER" id="PTHR33542">
    <property type="entry name" value="SIROHYDROCHLORIN FERROCHELATASE, CHLOROPLASTIC"/>
    <property type="match status" value="1"/>
</dbReference>
<sequence length="299" mass="32243">MRGDQVPPHTLPTHFGHTQMNQQNSILLLIGHGSPAAAGNDEFMQFAADLAQHVGVATQPCFLELAEPAIGEGVARCVARGATEILALPLFLGAGRHQKRDVPNLLDAAQAEHAGLVVRYGAPLGPQLHLVGVLAERAAAALATSRQPVSDEETAVLLVGRGSKDPQSNAELARLARLLSEIHGYGMVEYAYQTVVSPDVGQALSRCVRLGARRVVVLPYLLFAGFVRDDIVNQARQAQEQHPQVEILVGQHLFPHAGLLAAAAFRYEELRDGMVQMNCASCVYRQHGDDGDGHHHHHH</sequence>
<protein>
    <submittedName>
        <fullName evidence="3">Sirohydrochlorin chelatase</fullName>
    </submittedName>
</protein>
<evidence type="ECO:0000313" key="3">
    <source>
        <dbReference type="EMBL" id="RRR77020.1"/>
    </source>
</evidence>
<reference evidence="3 4" key="1">
    <citation type="submission" date="2018-12" db="EMBL/GenBank/DDBJ databases">
        <title>Genome Sequence of Candidatus Viridilinea halotolerans isolated from saline sulfide-rich spring.</title>
        <authorList>
            <person name="Grouzdev D.S."/>
            <person name="Burganskaya E.I."/>
            <person name="Krutkina M.S."/>
            <person name="Sukhacheva M.V."/>
            <person name="Gorlenko V.M."/>
        </authorList>
    </citation>
    <scope>NUCLEOTIDE SEQUENCE [LARGE SCALE GENOMIC DNA]</scope>
    <source>
        <strain evidence="3">Chok-6</strain>
    </source>
</reference>
<dbReference type="PANTHER" id="PTHR33542:SF3">
    <property type="entry name" value="SIROHYDROCHLORIN FERROCHELATASE, CHLOROPLASTIC"/>
    <property type="match status" value="1"/>
</dbReference>
<dbReference type="InterPro" id="IPR050963">
    <property type="entry name" value="Sirohydro_Cobaltochel/CbiX"/>
</dbReference>
<comment type="caution">
    <text evidence="3">The sequence shown here is derived from an EMBL/GenBank/DDBJ whole genome shotgun (WGS) entry which is preliminary data.</text>
</comment>
<gene>
    <name evidence="3" type="ORF">EI684_02080</name>
</gene>
<proteinExistence type="predicted"/>
<dbReference type="Proteomes" id="UP000280307">
    <property type="component" value="Unassembled WGS sequence"/>
</dbReference>
<evidence type="ECO:0000256" key="2">
    <source>
        <dbReference type="ARBA" id="ARBA00023239"/>
    </source>
</evidence>
<dbReference type="GO" id="GO:0046872">
    <property type="term" value="F:metal ion binding"/>
    <property type="evidence" value="ECO:0007669"/>
    <property type="project" value="UniProtKB-KW"/>
</dbReference>
<name>A0A426U9R8_9CHLR</name>
<dbReference type="CDD" id="cd03414">
    <property type="entry name" value="CbiX_SirB_C"/>
    <property type="match status" value="1"/>
</dbReference>
<dbReference type="EMBL" id="RSAS01000083">
    <property type="protein sequence ID" value="RRR77020.1"/>
    <property type="molecule type" value="Genomic_DNA"/>
</dbReference>
<evidence type="ECO:0000256" key="1">
    <source>
        <dbReference type="ARBA" id="ARBA00022723"/>
    </source>
</evidence>
<dbReference type="SUPFAM" id="SSF53800">
    <property type="entry name" value="Chelatase"/>
    <property type="match status" value="1"/>
</dbReference>
<evidence type="ECO:0000313" key="4">
    <source>
        <dbReference type="Proteomes" id="UP000280307"/>
    </source>
</evidence>
<keyword evidence="1" id="KW-0479">Metal-binding</keyword>
<dbReference type="Gene3D" id="3.40.50.1400">
    <property type="match status" value="2"/>
</dbReference>
<dbReference type="AlphaFoldDB" id="A0A426U9R8"/>
<dbReference type="CDD" id="cd03416">
    <property type="entry name" value="CbiX_SirB_N"/>
    <property type="match status" value="1"/>
</dbReference>
<accession>A0A426U9R8</accession>
<dbReference type="GO" id="GO:0016829">
    <property type="term" value="F:lyase activity"/>
    <property type="evidence" value="ECO:0007669"/>
    <property type="project" value="UniProtKB-KW"/>
</dbReference>
<dbReference type="InterPro" id="IPR002762">
    <property type="entry name" value="CbiX-like"/>
</dbReference>
<dbReference type="Pfam" id="PF01903">
    <property type="entry name" value="CbiX"/>
    <property type="match status" value="2"/>
</dbReference>